<dbReference type="GO" id="GO:0005759">
    <property type="term" value="C:mitochondrial matrix"/>
    <property type="evidence" value="ECO:0007669"/>
    <property type="project" value="UniProtKB-SubCell"/>
</dbReference>
<dbReference type="PANTHER" id="PTHR43884:SF1">
    <property type="entry name" value="SHORT_BRANCHED CHAIN SPECIFIC ACYL-COA DEHYDROGENASE, MITOCHONDRIAL"/>
    <property type="match status" value="1"/>
</dbReference>
<dbReference type="Pfam" id="PF02770">
    <property type="entry name" value="Acyl-CoA_dh_M"/>
    <property type="match status" value="1"/>
</dbReference>
<evidence type="ECO:0000259" key="30">
    <source>
        <dbReference type="Pfam" id="PF02770"/>
    </source>
</evidence>
<evidence type="ECO:0000256" key="6">
    <source>
        <dbReference type="ARBA" id="ARBA00022553"/>
    </source>
</evidence>
<keyword evidence="6" id="KW-0597">Phosphoprotein</keyword>
<comment type="catalytic activity">
    <reaction evidence="21">
        <text>valproyl-CoA + oxidized [electron-transfer flavoprotein] + H(+) = (2E)-2-propylpent-2-enoyl-CoA + reduced [electron-transfer flavoprotein]</text>
        <dbReference type="Rhea" id="RHEA:65344"/>
        <dbReference type="Rhea" id="RHEA-COMP:10685"/>
        <dbReference type="Rhea" id="RHEA-COMP:10686"/>
        <dbReference type="ChEBI" id="CHEBI:15378"/>
        <dbReference type="ChEBI" id="CHEBI:57692"/>
        <dbReference type="ChEBI" id="CHEBI:58307"/>
        <dbReference type="ChEBI" id="CHEBI:156457"/>
        <dbReference type="ChEBI" id="CHEBI:156458"/>
    </reaction>
    <physiologicalReaction direction="left-to-right" evidence="21">
        <dbReference type="Rhea" id="RHEA:65345"/>
    </physiologicalReaction>
</comment>
<comment type="subcellular location">
    <subcellularLocation>
        <location evidence="2">Mitochondrion matrix</location>
    </subcellularLocation>
</comment>
<dbReference type="FunFam" id="1.20.140.10:FF:000002">
    <property type="entry name" value="Acyl-CoA dehydrogenase short/branched chain"/>
    <property type="match status" value="1"/>
</dbReference>
<keyword evidence="14" id="KW-0496">Mitochondrion</keyword>
<feature type="region of interest" description="Disordered" evidence="28">
    <location>
        <begin position="1"/>
        <end position="34"/>
    </location>
</feature>
<dbReference type="Ensembl" id="ENSOSIT00000035002.1">
    <property type="protein sequence ID" value="ENSOSIP00000033208.1"/>
    <property type="gene ID" value="ENSOSIG00000016685.1"/>
</dbReference>
<comment type="catalytic activity">
    <reaction evidence="20">
        <text>2-methylbutanoyl-CoA + oxidized [electron-transfer flavoprotein] + H(+) = (2E)-2-methylbut-2-enoyl-CoA + reduced [electron-transfer flavoprotein]</text>
        <dbReference type="Rhea" id="RHEA:43780"/>
        <dbReference type="Rhea" id="RHEA-COMP:10685"/>
        <dbReference type="Rhea" id="RHEA-COMP:10686"/>
        <dbReference type="ChEBI" id="CHEBI:15378"/>
        <dbReference type="ChEBI" id="CHEBI:57336"/>
        <dbReference type="ChEBI" id="CHEBI:57337"/>
        <dbReference type="ChEBI" id="CHEBI:57692"/>
        <dbReference type="ChEBI" id="CHEBI:58307"/>
        <dbReference type="EC" id="1.3.8.5"/>
    </reaction>
    <physiologicalReaction direction="left-to-right" evidence="20">
        <dbReference type="Rhea" id="RHEA:43781"/>
    </physiologicalReaction>
</comment>
<dbReference type="Pfam" id="PF02771">
    <property type="entry name" value="Acyl-CoA_dh_N"/>
    <property type="match status" value="1"/>
</dbReference>
<dbReference type="GO" id="GO:0050660">
    <property type="term" value="F:flavin adenine dinucleotide binding"/>
    <property type="evidence" value="ECO:0007669"/>
    <property type="project" value="InterPro"/>
</dbReference>
<dbReference type="InterPro" id="IPR009075">
    <property type="entry name" value="AcylCo_DH/oxidase_C"/>
</dbReference>
<evidence type="ECO:0000256" key="27">
    <source>
        <dbReference type="RuleBase" id="RU362125"/>
    </source>
</evidence>
<dbReference type="Gene3D" id="1.20.140.10">
    <property type="entry name" value="Butyryl-CoA Dehydrogenase, subunit A, domain 3"/>
    <property type="match status" value="1"/>
</dbReference>
<evidence type="ECO:0000313" key="33">
    <source>
        <dbReference type="Proteomes" id="UP000694383"/>
    </source>
</evidence>
<dbReference type="GO" id="GO:0046395">
    <property type="term" value="P:carboxylic acid catabolic process"/>
    <property type="evidence" value="ECO:0007669"/>
    <property type="project" value="UniProtKB-ARBA"/>
</dbReference>
<keyword evidence="12 27" id="KW-0560">Oxidoreductase</keyword>
<dbReference type="InterPro" id="IPR006089">
    <property type="entry name" value="Acyl-CoA_DH_CS"/>
</dbReference>
<dbReference type="Pfam" id="PF00441">
    <property type="entry name" value="Acyl-CoA_dh_1"/>
    <property type="match status" value="1"/>
</dbReference>
<dbReference type="SUPFAM" id="SSF56645">
    <property type="entry name" value="Acyl-CoA dehydrogenase NM domain-like"/>
    <property type="match status" value="1"/>
</dbReference>
<dbReference type="InterPro" id="IPR037069">
    <property type="entry name" value="AcylCoA_DH/ox_N_sf"/>
</dbReference>
<dbReference type="InterPro" id="IPR013786">
    <property type="entry name" value="AcylCoA_DH/ox_N"/>
</dbReference>
<comment type="catalytic activity">
    <reaction evidence="24">
        <text>hexanoyl-CoA + oxidized [electron-transfer flavoprotein] + H(+) = (2E)-hexenoyl-CoA + reduced [electron-transfer flavoprotein]</text>
        <dbReference type="Rhea" id="RHEA:43464"/>
        <dbReference type="Rhea" id="RHEA-COMP:10685"/>
        <dbReference type="Rhea" id="RHEA-COMP:10686"/>
        <dbReference type="ChEBI" id="CHEBI:15378"/>
        <dbReference type="ChEBI" id="CHEBI:57692"/>
        <dbReference type="ChEBI" id="CHEBI:58307"/>
        <dbReference type="ChEBI" id="CHEBI:62077"/>
        <dbReference type="ChEBI" id="CHEBI:62620"/>
    </reaction>
    <physiologicalReaction direction="left-to-right" evidence="24">
        <dbReference type="Rhea" id="RHEA:43465"/>
    </physiologicalReaction>
</comment>
<feature type="domain" description="Acyl-CoA oxidase/dehydrogenase middle" evidence="30">
    <location>
        <begin position="156"/>
        <end position="251"/>
    </location>
</feature>
<keyword evidence="33" id="KW-1185">Reference proteome</keyword>
<comment type="similarity">
    <text evidence="4 27">Belongs to the acyl-CoA dehydrogenase family.</text>
</comment>
<reference evidence="32" key="2">
    <citation type="submission" date="2025-09" db="UniProtKB">
        <authorList>
            <consortium name="Ensembl"/>
        </authorList>
    </citation>
    <scope>IDENTIFICATION</scope>
</reference>
<sequence>MHHKPSGGQLRKPSRSTKSLPVMGSDHTSGVVSFPPLQTYSEEESMMKDAVKKYAQERIAPFVSKMDENSAMDEEVIKSLFEQGLMGIEIDPEYGGTGSSFFASILVIEELAKVDPSVSVLCDIQNTLINVLFTKLGTPAQKEKYLSHLSTDMIGSFCLSEAESGSDAFALKTRAEKHKDFYVINGSKMWISNAEHAGVFLVMANVNPSAGYRGITCFIVDRETEGLEIGRKENKLGLRASSTCPVNFDNVKVPESNILGEIGHGYKYAIGMLNEGRIGIAAQMVGLAQGCFDHTVPYTRQRVQFGKRIFDFQGMQHQIAHVATQIEAARLLTYNAARLKEAGRPFIKEACMAKYFSAEVATLTTSKCIEWMGGVGFTKDYPIEKYYRDCKIGTIYEGTTNIQLSTMAKFIDKEFEQ</sequence>
<evidence type="ECO:0000256" key="12">
    <source>
        <dbReference type="ARBA" id="ARBA00023002"/>
    </source>
</evidence>
<dbReference type="InterPro" id="IPR006091">
    <property type="entry name" value="Acyl-CoA_Oxase/DH_mid-dom"/>
</dbReference>
<evidence type="ECO:0000256" key="21">
    <source>
        <dbReference type="ARBA" id="ARBA00048307"/>
    </source>
</evidence>
<evidence type="ECO:0000256" key="15">
    <source>
        <dbReference type="ARBA" id="ARBA00037895"/>
    </source>
</evidence>
<reference evidence="32" key="1">
    <citation type="submission" date="2025-08" db="UniProtKB">
        <authorList>
            <consortium name="Ensembl"/>
        </authorList>
    </citation>
    <scope>IDENTIFICATION</scope>
</reference>
<evidence type="ECO:0000256" key="16">
    <source>
        <dbReference type="ARBA" id="ARBA00039036"/>
    </source>
</evidence>
<keyword evidence="10" id="KW-0809">Transit peptide</keyword>
<evidence type="ECO:0000256" key="26">
    <source>
        <dbReference type="ARBA" id="ARBA00051903"/>
    </source>
</evidence>
<evidence type="ECO:0000256" key="14">
    <source>
        <dbReference type="ARBA" id="ARBA00023128"/>
    </source>
</evidence>
<dbReference type="AlphaFoldDB" id="A0A8C7YSJ0"/>
<evidence type="ECO:0000256" key="9">
    <source>
        <dbReference type="ARBA" id="ARBA00022832"/>
    </source>
</evidence>
<comment type="catalytic activity">
    <reaction evidence="25">
        <text>(2S)-2-methylbutanoyl-CoA + oxidized [electron-transfer flavoprotein] + H(+) = (2E)-2-methylbut-2-enoyl-CoA + reduced [electron-transfer flavoprotein]</text>
        <dbReference type="Rhea" id="RHEA:48256"/>
        <dbReference type="Rhea" id="RHEA-COMP:10685"/>
        <dbReference type="Rhea" id="RHEA-COMP:10686"/>
        <dbReference type="ChEBI" id="CHEBI:15378"/>
        <dbReference type="ChEBI" id="CHEBI:57337"/>
        <dbReference type="ChEBI" id="CHEBI:57692"/>
        <dbReference type="ChEBI" id="CHEBI:58307"/>
        <dbReference type="ChEBI" id="CHEBI:88166"/>
    </reaction>
    <physiologicalReaction direction="left-to-right" evidence="25">
        <dbReference type="Rhea" id="RHEA:48257"/>
    </physiologicalReaction>
</comment>
<evidence type="ECO:0000256" key="13">
    <source>
        <dbReference type="ARBA" id="ARBA00023098"/>
    </source>
</evidence>
<dbReference type="GO" id="GO:0006631">
    <property type="term" value="P:fatty acid metabolic process"/>
    <property type="evidence" value="ECO:0007669"/>
    <property type="project" value="UniProtKB-KW"/>
</dbReference>
<evidence type="ECO:0000313" key="32">
    <source>
        <dbReference type="Ensembl" id="ENSOSIP00000033208.1"/>
    </source>
</evidence>
<evidence type="ECO:0000259" key="31">
    <source>
        <dbReference type="Pfam" id="PF02771"/>
    </source>
</evidence>
<dbReference type="Gene3D" id="1.10.540.10">
    <property type="entry name" value="Acyl-CoA dehydrogenase/oxidase, N-terminal domain"/>
    <property type="match status" value="1"/>
</dbReference>
<dbReference type="FunFam" id="2.40.110.10:FF:000001">
    <property type="entry name" value="Acyl-CoA dehydrogenase, mitochondrial"/>
    <property type="match status" value="1"/>
</dbReference>
<evidence type="ECO:0000256" key="5">
    <source>
        <dbReference type="ARBA" id="ARBA00011881"/>
    </source>
</evidence>
<dbReference type="SUPFAM" id="SSF47203">
    <property type="entry name" value="Acyl-CoA dehydrogenase C-terminal domain-like"/>
    <property type="match status" value="1"/>
</dbReference>
<comment type="catalytic activity">
    <reaction evidence="22">
        <text>(2R)-2-methylbutanoyl-CoA + oxidized [electron-transfer flavoprotein] + H(+) = ethylacryloyl-CoA + reduced [electron-transfer flavoprotein]</text>
        <dbReference type="Rhea" id="RHEA:65296"/>
        <dbReference type="Rhea" id="RHEA-COMP:10685"/>
        <dbReference type="Rhea" id="RHEA-COMP:10686"/>
        <dbReference type="ChEBI" id="CHEBI:15378"/>
        <dbReference type="ChEBI" id="CHEBI:57692"/>
        <dbReference type="ChEBI" id="CHEBI:58307"/>
        <dbReference type="ChEBI" id="CHEBI:156439"/>
        <dbReference type="ChEBI" id="CHEBI:156440"/>
    </reaction>
    <physiologicalReaction direction="left-to-right" evidence="22">
        <dbReference type="Rhea" id="RHEA:65297"/>
    </physiologicalReaction>
</comment>
<evidence type="ECO:0000256" key="18">
    <source>
        <dbReference type="ARBA" id="ARBA00041537"/>
    </source>
</evidence>
<comment type="pathway">
    <text evidence="3">Lipid metabolism; mitochondrial fatty acid beta-oxidation.</text>
</comment>
<protein>
    <recommendedName>
        <fullName evidence="17">Short/branched chain specific acyl-CoA dehydrogenase, mitochondrial</fullName>
        <ecNumber evidence="16">1.3.8.5</ecNumber>
    </recommendedName>
    <alternativeName>
        <fullName evidence="19">2-methyl branched chain acyl-CoA dehydrogenase</fullName>
    </alternativeName>
    <alternativeName>
        <fullName evidence="18">2-methylbutyryl-coenzyme A dehydrogenase</fullName>
    </alternativeName>
</protein>
<dbReference type="GeneTree" id="ENSGT00940000156525"/>
<evidence type="ECO:0000256" key="1">
    <source>
        <dbReference type="ARBA" id="ARBA00001974"/>
    </source>
</evidence>
<organism evidence="32 33">
    <name type="scientific">Oryzias sinensis</name>
    <name type="common">Chinese medaka</name>
    <dbReference type="NCBI Taxonomy" id="183150"/>
    <lineage>
        <taxon>Eukaryota</taxon>
        <taxon>Metazoa</taxon>
        <taxon>Chordata</taxon>
        <taxon>Craniata</taxon>
        <taxon>Vertebrata</taxon>
        <taxon>Euteleostomi</taxon>
        <taxon>Actinopterygii</taxon>
        <taxon>Neopterygii</taxon>
        <taxon>Teleostei</taxon>
        <taxon>Neoteleostei</taxon>
        <taxon>Acanthomorphata</taxon>
        <taxon>Ovalentaria</taxon>
        <taxon>Atherinomorphae</taxon>
        <taxon>Beloniformes</taxon>
        <taxon>Adrianichthyidae</taxon>
        <taxon>Oryziinae</taxon>
        <taxon>Oryzias</taxon>
    </lineage>
</organism>
<comment type="catalytic activity">
    <reaction evidence="23">
        <text>butanoyl-CoA + oxidized [electron-transfer flavoprotein] + H(+) = (2E)-butenoyl-CoA + reduced [electron-transfer flavoprotein]</text>
        <dbReference type="Rhea" id="RHEA:24004"/>
        <dbReference type="Rhea" id="RHEA-COMP:10685"/>
        <dbReference type="Rhea" id="RHEA-COMP:10686"/>
        <dbReference type="ChEBI" id="CHEBI:15378"/>
        <dbReference type="ChEBI" id="CHEBI:57332"/>
        <dbReference type="ChEBI" id="CHEBI:57371"/>
        <dbReference type="ChEBI" id="CHEBI:57692"/>
        <dbReference type="ChEBI" id="CHEBI:58307"/>
    </reaction>
    <physiologicalReaction direction="left-to-right" evidence="23">
        <dbReference type="Rhea" id="RHEA:24005"/>
    </physiologicalReaction>
</comment>
<dbReference type="InterPro" id="IPR036250">
    <property type="entry name" value="AcylCo_DH-like_C"/>
</dbReference>
<keyword evidence="7 27" id="KW-0285">Flavoprotein</keyword>
<accession>A0A8C7YSJ0</accession>
<comment type="pathway">
    <text evidence="15">Amino-acid degradation; L-isoleucine degradation.</text>
</comment>
<dbReference type="PIRSF" id="PIRSF016578">
    <property type="entry name" value="HsaA"/>
    <property type="match status" value="1"/>
</dbReference>
<feature type="domain" description="Acyl-CoA dehydrogenase/oxidase C-terminal" evidence="29">
    <location>
        <begin position="263"/>
        <end position="410"/>
    </location>
</feature>
<dbReference type="FunFam" id="1.10.540.10:FF:000012">
    <property type="entry name" value="Acyl-CoA dehydrogenase short/branched chain"/>
    <property type="match status" value="1"/>
</dbReference>
<evidence type="ECO:0000256" key="7">
    <source>
        <dbReference type="ARBA" id="ARBA00022630"/>
    </source>
</evidence>
<keyword evidence="8 27" id="KW-0274">FAD</keyword>
<evidence type="ECO:0000256" key="25">
    <source>
        <dbReference type="ARBA" id="ARBA00049552"/>
    </source>
</evidence>
<evidence type="ECO:0000256" key="4">
    <source>
        <dbReference type="ARBA" id="ARBA00009347"/>
    </source>
</evidence>
<dbReference type="EC" id="1.3.8.5" evidence="16"/>
<evidence type="ECO:0000256" key="24">
    <source>
        <dbReference type="ARBA" id="ARBA00049192"/>
    </source>
</evidence>
<evidence type="ECO:0000256" key="23">
    <source>
        <dbReference type="ARBA" id="ARBA00049096"/>
    </source>
</evidence>
<comment type="catalytic activity">
    <reaction evidence="26">
        <text>2-methylpropanoyl-CoA + oxidized [electron-transfer flavoprotein] + H(+) = 2-methylpropenoyl-CoA + reduced [electron-transfer flavoprotein]</text>
        <dbReference type="Rhea" id="RHEA:44180"/>
        <dbReference type="Rhea" id="RHEA-COMP:10685"/>
        <dbReference type="Rhea" id="RHEA-COMP:10686"/>
        <dbReference type="ChEBI" id="CHEBI:15378"/>
        <dbReference type="ChEBI" id="CHEBI:57338"/>
        <dbReference type="ChEBI" id="CHEBI:57692"/>
        <dbReference type="ChEBI" id="CHEBI:58307"/>
        <dbReference type="ChEBI" id="CHEBI:62500"/>
    </reaction>
    <physiologicalReaction direction="left-to-right" evidence="26">
        <dbReference type="Rhea" id="RHEA:44181"/>
    </physiologicalReaction>
</comment>
<evidence type="ECO:0000259" key="29">
    <source>
        <dbReference type="Pfam" id="PF00441"/>
    </source>
</evidence>
<evidence type="ECO:0000256" key="17">
    <source>
        <dbReference type="ARBA" id="ARBA00039850"/>
    </source>
</evidence>
<feature type="domain" description="Acyl-CoA dehydrogenase/oxidase N-terminal" evidence="31">
    <location>
        <begin position="41"/>
        <end position="149"/>
    </location>
</feature>
<comment type="subunit">
    <text evidence="5">Homotetramer.</text>
</comment>
<keyword evidence="13" id="KW-0443">Lipid metabolism</keyword>
<dbReference type="PROSITE" id="PS00072">
    <property type="entry name" value="ACYL_COA_DH_1"/>
    <property type="match status" value="1"/>
</dbReference>
<evidence type="ECO:0000256" key="2">
    <source>
        <dbReference type="ARBA" id="ARBA00004305"/>
    </source>
</evidence>
<evidence type="ECO:0000256" key="11">
    <source>
        <dbReference type="ARBA" id="ARBA00022990"/>
    </source>
</evidence>
<dbReference type="CDD" id="cd01158">
    <property type="entry name" value="SCAD_SBCAD"/>
    <property type="match status" value="1"/>
</dbReference>
<name>A0A8C7YSJ0_9TELE</name>
<evidence type="ECO:0000256" key="10">
    <source>
        <dbReference type="ARBA" id="ARBA00022946"/>
    </source>
</evidence>
<comment type="cofactor">
    <cofactor evidence="1 27">
        <name>FAD</name>
        <dbReference type="ChEBI" id="CHEBI:57692"/>
    </cofactor>
</comment>
<dbReference type="GO" id="GO:0003853">
    <property type="term" value="F:short-chain 2-methyl fatty acyl-CoA dehydrogenase activity"/>
    <property type="evidence" value="ECO:0007669"/>
    <property type="project" value="UniProtKB-EC"/>
</dbReference>
<dbReference type="Proteomes" id="UP000694383">
    <property type="component" value="Unplaced"/>
</dbReference>
<dbReference type="InterPro" id="IPR046373">
    <property type="entry name" value="Acyl-CoA_Oxase/DH_mid-dom_sf"/>
</dbReference>
<evidence type="ECO:0000256" key="8">
    <source>
        <dbReference type="ARBA" id="ARBA00022827"/>
    </source>
</evidence>
<dbReference type="PROSITE" id="PS00073">
    <property type="entry name" value="ACYL_COA_DH_2"/>
    <property type="match status" value="1"/>
</dbReference>
<evidence type="ECO:0000256" key="28">
    <source>
        <dbReference type="SAM" id="MobiDB-lite"/>
    </source>
</evidence>
<evidence type="ECO:0000256" key="22">
    <source>
        <dbReference type="ARBA" id="ARBA00048592"/>
    </source>
</evidence>
<proteinExistence type="inferred from homology"/>
<evidence type="ECO:0000256" key="3">
    <source>
        <dbReference type="ARBA" id="ARBA00005198"/>
    </source>
</evidence>
<evidence type="ECO:0000256" key="20">
    <source>
        <dbReference type="ARBA" id="ARBA00048235"/>
    </source>
</evidence>
<evidence type="ECO:0000256" key="19">
    <source>
        <dbReference type="ARBA" id="ARBA00042821"/>
    </source>
</evidence>
<dbReference type="Gene3D" id="2.40.110.10">
    <property type="entry name" value="Butyryl-CoA Dehydrogenase, subunit A, domain 2"/>
    <property type="match status" value="1"/>
</dbReference>
<dbReference type="PANTHER" id="PTHR43884">
    <property type="entry name" value="ACYL-COA DEHYDROGENASE"/>
    <property type="match status" value="1"/>
</dbReference>
<dbReference type="InterPro" id="IPR009100">
    <property type="entry name" value="AcylCoA_DH/oxidase_NM_dom_sf"/>
</dbReference>
<keyword evidence="9" id="KW-0276">Fatty acid metabolism</keyword>
<keyword evidence="11" id="KW-0007">Acetylation</keyword>